<keyword evidence="3" id="KW-0548">Nucleotidyltransferase</keyword>
<dbReference type="CDD" id="cd02509">
    <property type="entry name" value="GDP-M1P_Guanylyltransferase"/>
    <property type="match status" value="1"/>
</dbReference>
<protein>
    <submittedName>
        <fullName evidence="3">Mannose-1-phosphate guanylyltransferase</fullName>
    </submittedName>
</protein>
<feature type="domain" description="MannoseP isomerase/GMP-like beta-helix" evidence="2">
    <location>
        <begin position="299"/>
        <end position="347"/>
    </location>
</feature>
<accession>A0ABV1H035</accession>
<evidence type="ECO:0000259" key="1">
    <source>
        <dbReference type="Pfam" id="PF00483"/>
    </source>
</evidence>
<dbReference type="SUPFAM" id="SSF53448">
    <property type="entry name" value="Nucleotide-diphospho-sugar transferases"/>
    <property type="match status" value="1"/>
</dbReference>
<sequence length="357" mass="40555">MASNKYCVIMAGGIGSRFWPKSRQSMPKQFLDILGTGKSFIRHTYERFAKIVPPENFLVVTNDKYKRLVLEHIPEIGEKQVLCEPVGRNTAPCVAYAAYTLMKRNPDAEMIVTPADHLILNEDDFREIIAECLAFASEHNALMTVGIKPTRPDTGYGYIQVSDNRPISKVKCFTEKPDLELAQVFLQSGEFYWNSGIFVWTVRAIVEAFEKYLPEHHAMFSGVMRAIGTDAERNVLEIAYSECRAISIDYGIMEKADNVYVRCGEFGWSDVGTWGSVYQHSRKDRYANAIPEKGCYLYDTRSSIVSLPKEKIAVISGLKEYIIVDTDDVLLICPRAEEQNIKKFIDEVKFNNGDKHI</sequence>
<dbReference type="PANTHER" id="PTHR46390">
    <property type="entry name" value="MANNOSE-1-PHOSPHATE GUANYLYLTRANSFERASE"/>
    <property type="match status" value="1"/>
</dbReference>
<dbReference type="Pfam" id="PF00483">
    <property type="entry name" value="NTP_transferase"/>
    <property type="match status" value="1"/>
</dbReference>
<evidence type="ECO:0000313" key="4">
    <source>
        <dbReference type="Proteomes" id="UP001460202"/>
    </source>
</evidence>
<dbReference type="Pfam" id="PF22640">
    <property type="entry name" value="ManC_GMP_beta-helix"/>
    <property type="match status" value="1"/>
</dbReference>
<reference evidence="3 4" key="1">
    <citation type="submission" date="2024-03" db="EMBL/GenBank/DDBJ databases">
        <title>Human intestinal bacterial collection.</title>
        <authorList>
            <person name="Pauvert C."/>
            <person name="Hitch T.C.A."/>
            <person name="Clavel T."/>
        </authorList>
    </citation>
    <scope>NUCLEOTIDE SEQUENCE [LARGE SCALE GENOMIC DNA]</scope>
    <source>
        <strain evidence="3 4">CLA-KB-H122</strain>
    </source>
</reference>
<keyword evidence="4" id="KW-1185">Reference proteome</keyword>
<name>A0ABV1H035_9BACT</name>
<gene>
    <name evidence="3" type="ORF">WMO46_13900</name>
</gene>
<dbReference type="InterPro" id="IPR029044">
    <property type="entry name" value="Nucleotide-diphossugar_trans"/>
</dbReference>
<dbReference type="InterPro" id="IPR054566">
    <property type="entry name" value="ManC/GMP-like_b-helix"/>
</dbReference>
<keyword evidence="3" id="KW-0808">Transferase</keyword>
<evidence type="ECO:0000313" key="3">
    <source>
        <dbReference type="EMBL" id="MEQ2546037.1"/>
    </source>
</evidence>
<dbReference type="RefSeq" id="WP_349094534.1">
    <property type="nucleotide sequence ID" value="NZ_JBBMFL010000020.1"/>
</dbReference>
<feature type="domain" description="Nucleotidyl transferase" evidence="1">
    <location>
        <begin position="8"/>
        <end position="284"/>
    </location>
</feature>
<dbReference type="InterPro" id="IPR049577">
    <property type="entry name" value="GMPP_N"/>
</dbReference>
<proteinExistence type="predicted"/>
<dbReference type="GO" id="GO:0016779">
    <property type="term" value="F:nucleotidyltransferase activity"/>
    <property type="evidence" value="ECO:0007669"/>
    <property type="project" value="UniProtKB-KW"/>
</dbReference>
<comment type="caution">
    <text evidence="3">The sequence shown here is derived from an EMBL/GenBank/DDBJ whole genome shotgun (WGS) entry which is preliminary data.</text>
</comment>
<dbReference type="InterPro" id="IPR051161">
    <property type="entry name" value="Mannose-6P_isomerase_type2"/>
</dbReference>
<dbReference type="SUPFAM" id="SSF159283">
    <property type="entry name" value="Guanosine diphospho-D-mannose pyrophosphorylase/mannose-6-phosphate isomerase linker domain"/>
    <property type="match status" value="1"/>
</dbReference>
<organism evidence="3 4">
    <name type="scientific">Alistipes intestinihominis</name>
    <dbReference type="NCBI Taxonomy" id="3133172"/>
    <lineage>
        <taxon>Bacteria</taxon>
        <taxon>Pseudomonadati</taxon>
        <taxon>Bacteroidota</taxon>
        <taxon>Bacteroidia</taxon>
        <taxon>Bacteroidales</taxon>
        <taxon>Rikenellaceae</taxon>
        <taxon>Alistipes</taxon>
    </lineage>
</organism>
<dbReference type="Proteomes" id="UP001460202">
    <property type="component" value="Unassembled WGS sequence"/>
</dbReference>
<dbReference type="EMBL" id="JBBMFL010000020">
    <property type="protein sequence ID" value="MEQ2546037.1"/>
    <property type="molecule type" value="Genomic_DNA"/>
</dbReference>
<evidence type="ECO:0000259" key="2">
    <source>
        <dbReference type="Pfam" id="PF22640"/>
    </source>
</evidence>
<dbReference type="PANTHER" id="PTHR46390:SF1">
    <property type="entry name" value="MANNOSE-1-PHOSPHATE GUANYLYLTRANSFERASE"/>
    <property type="match status" value="1"/>
</dbReference>
<dbReference type="InterPro" id="IPR005835">
    <property type="entry name" value="NTP_transferase_dom"/>
</dbReference>
<dbReference type="Gene3D" id="3.90.550.10">
    <property type="entry name" value="Spore Coat Polysaccharide Biosynthesis Protein SpsA, Chain A"/>
    <property type="match status" value="1"/>
</dbReference>